<proteinExistence type="predicted"/>
<accession>B6XUW5</accession>
<reference evidence="1 2" key="1">
    <citation type="submission" date="2008-10" db="EMBL/GenBank/DDBJ databases">
        <title>Draft genome sequence of Bifidobacterium catenulatum (DSM 16992).</title>
        <authorList>
            <person name="Sudarsanam P."/>
            <person name="Ley R."/>
            <person name="Guruge J."/>
            <person name="Turnbaugh P.J."/>
            <person name="Mahowald M."/>
            <person name="Liep D."/>
            <person name="Gordon J."/>
        </authorList>
    </citation>
    <scope>NUCLEOTIDE SEQUENCE [LARGE SCALE GENOMIC DNA]</scope>
    <source>
        <strain evidence="1 2">DSM 16992</strain>
    </source>
</reference>
<evidence type="ECO:0000313" key="1">
    <source>
        <dbReference type="EMBL" id="EEB21719.1"/>
    </source>
</evidence>
<dbReference type="Proteomes" id="UP000003882">
    <property type="component" value="Unassembled WGS sequence"/>
</dbReference>
<organism evidence="1 2">
    <name type="scientific">Bifidobacterium catenulatum DSM 16992 = JCM 1194 = LMG 11043</name>
    <dbReference type="NCBI Taxonomy" id="566552"/>
    <lineage>
        <taxon>Bacteria</taxon>
        <taxon>Bacillati</taxon>
        <taxon>Actinomycetota</taxon>
        <taxon>Actinomycetes</taxon>
        <taxon>Bifidobacteriales</taxon>
        <taxon>Bifidobacteriaceae</taxon>
        <taxon>Bifidobacterium</taxon>
    </lineage>
</organism>
<sequence>MHSQIGIRQQRKRQMLSGYWRIDAGVIASYGFWTSCRYKARIDVC</sequence>
<evidence type="ECO:0000313" key="2">
    <source>
        <dbReference type="Proteomes" id="UP000003882"/>
    </source>
</evidence>
<gene>
    <name evidence="1" type="ORF">BIFCAT_00677</name>
</gene>
<name>B6XUW5_9BIFI</name>
<comment type="caution">
    <text evidence="1">The sequence shown here is derived from an EMBL/GenBank/DDBJ whole genome shotgun (WGS) entry which is preliminary data.</text>
</comment>
<dbReference type="AlphaFoldDB" id="B6XUW5"/>
<dbReference type="EMBL" id="ABXY01000011">
    <property type="protein sequence ID" value="EEB21719.1"/>
    <property type="molecule type" value="Genomic_DNA"/>
</dbReference>
<reference evidence="1 2" key="2">
    <citation type="submission" date="2008-10" db="EMBL/GenBank/DDBJ databases">
        <authorList>
            <person name="Fulton L."/>
            <person name="Clifton S."/>
            <person name="Fulton B."/>
            <person name="Xu J."/>
            <person name="Minx P."/>
            <person name="Pepin K.H."/>
            <person name="Johnson M."/>
            <person name="Bhonagiri V."/>
            <person name="Nash W.E."/>
            <person name="Mardis E.R."/>
            <person name="Wilson R.K."/>
        </authorList>
    </citation>
    <scope>NUCLEOTIDE SEQUENCE [LARGE SCALE GENOMIC DNA]</scope>
    <source>
        <strain evidence="1 2">DSM 16992</strain>
    </source>
</reference>
<protein>
    <submittedName>
        <fullName evidence="1">Uncharacterized protein</fullName>
    </submittedName>
</protein>